<feature type="compositionally biased region" description="Basic and acidic residues" evidence="2">
    <location>
        <begin position="420"/>
        <end position="431"/>
    </location>
</feature>
<feature type="signal peptide" evidence="3">
    <location>
        <begin position="1"/>
        <end position="23"/>
    </location>
</feature>
<evidence type="ECO:0000256" key="3">
    <source>
        <dbReference type="SAM" id="SignalP"/>
    </source>
</evidence>
<keyword evidence="5" id="KW-1185">Reference proteome</keyword>
<sequence length="431" mass="50652">MLPTITSLVIMIVEILLFRNVEANGTVTIEAYCIVEEPYPPEPVFKHVKEHIENCEKLGYIQRPEVKVLKDGIYYAFTFEAPQDFSVDTLKENKCIDYQDEEDDQLENRLNNLQNAKKEMKEREREYQQKIRDSESVWHDLGVKAQLDAYDKGMELSGSEKIGMIAMNDYASNHKRFYDPLLEKQKSFEEKKKWCDIAKLKLDAYIKKMEEEKELAEYRKFYDENGKDEQLGELVENYQEICETKEECIKDCIQVSSMPELAGLLDVANENLRNKKKLCAIAKNALDAYIKKMEEEKELAEYRKFYDENGKDEQLGELVENYQEICETKEKCIKDCIQMSSMPELAGLLEFANENLRNKKKLCAIAKNALDAYIKKMEEEKEKHKHFESVRTEKRKKAEEIIQNYEEKWSHSPKRGRGKIAKEGKEKKKKI</sequence>
<protein>
    <submittedName>
        <fullName evidence="4">Uncharacterized protein</fullName>
    </submittedName>
</protein>
<feature type="coiled-coil region" evidence="1">
    <location>
        <begin position="349"/>
        <end position="383"/>
    </location>
</feature>
<evidence type="ECO:0000313" key="4">
    <source>
        <dbReference type="EMBL" id="KAL3084919.1"/>
    </source>
</evidence>
<dbReference type="EMBL" id="JBICBT010001065">
    <property type="protein sequence ID" value="KAL3084919.1"/>
    <property type="molecule type" value="Genomic_DNA"/>
</dbReference>
<comment type="caution">
    <text evidence="4">The sequence shown here is derived from an EMBL/GenBank/DDBJ whole genome shotgun (WGS) entry which is preliminary data.</text>
</comment>
<evidence type="ECO:0000313" key="5">
    <source>
        <dbReference type="Proteomes" id="UP001620626"/>
    </source>
</evidence>
<feature type="region of interest" description="Disordered" evidence="2">
    <location>
        <begin position="404"/>
        <end position="431"/>
    </location>
</feature>
<dbReference type="AlphaFoldDB" id="A0ABD2IYC5"/>
<proteinExistence type="predicted"/>
<gene>
    <name evidence="4" type="ORF">niasHT_035807</name>
</gene>
<feature type="chain" id="PRO_5044788321" evidence="3">
    <location>
        <begin position="24"/>
        <end position="431"/>
    </location>
</feature>
<evidence type="ECO:0000256" key="2">
    <source>
        <dbReference type="SAM" id="MobiDB-lite"/>
    </source>
</evidence>
<feature type="coiled-coil region" evidence="1">
    <location>
        <begin position="96"/>
        <end position="137"/>
    </location>
</feature>
<evidence type="ECO:0000256" key="1">
    <source>
        <dbReference type="SAM" id="Coils"/>
    </source>
</evidence>
<organism evidence="4 5">
    <name type="scientific">Heterodera trifolii</name>
    <dbReference type="NCBI Taxonomy" id="157864"/>
    <lineage>
        <taxon>Eukaryota</taxon>
        <taxon>Metazoa</taxon>
        <taxon>Ecdysozoa</taxon>
        <taxon>Nematoda</taxon>
        <taxon>Chromadorea</taxon>
        <taxon>Rhabditida</taxon>
        <taxon>Tylenchina</taxon>
        <taxon>Tylenchomorpha</taxon>
        <taxon>Tylenchoidea</taxon>
        <taxon>Heteroderidae</taxon>
        <taxon>Heteroderinae</taxon>
        <taxon>Heterodera</taxon>
    </lineage>
</organism>
<reference evidence="4 5" key="1">
    <citation type="submission" date="2024-10" db="EMBL/GenBank/DDBJ databases">
        <authorList>
            <person name="Kim D."/>
        </authorList>
    </citation>
    <scope>NUCLEOTIDE SEQUENCE [LARGE SCALE GENOMIC DNA]</scope>
    <source>
        <strain evidence="4">BH-2024</strain>
    </source>
</reference>
<accession>A0ABD2IYC5</accession>
<name>A0ABD2IYC5_9BILA</name>
<dbReference type="Proteomes" id="UP001620626">
    <property type="component" value="Unassembled WGS sequence"/>
</dbReference>
<keyword evidence="3" id="KW-0732">Signal</keyword>
<keyword evidence="1" id="KW-0175">Coiled coil</keyword>